<sequence length="348" mass="36131">MSARDKYDAASGSGPEREPSEERGRAAWSDGETGAAPPWASAETQTGGTTPPPWASAETRTGGTPPPPWGTPPPGPRPTPPPTAGQAPPPGPAYPPPYTSPAAPPYTLSPTPPPPAPRRGAGRLLAVIVLVAVIGGGTGAGAWYLTRDHGTGGQAGPTAGASVRSSSPPTSPPPTTPSATASATTTATGSTLVAHSAAPGYETAQDPVGYAIDVPDGWTRREKQGKLAPVVFYDSPDDGRQLQIFEVTESTPYESLTLAETDPGFGFAKQPGYQVVERDHGDTWAELSYLYDDSDKGTRQVIDHRFEAADGTLYAIRSSGSADLDPEQVRDPLRMAVRYFCPSGAQCT</sequence>
<keyword evidence="2" id="KW-0812">Transmembrane</keyword>
<accession>A0ABS9YHI9</accession>
<feature type="region of interest" description="Disordered" evidence="1">
    <location>
        <begin position="151"/>
        <end position="187"/>
    </location>
</feature>
<feature type="compositionally biased region" description="Basic and acidic residues" evidence="1">
    <location>
        <begin position="15"/>
        <end position="25"/>
    </location>
</feature>
<dbReference type="PRINTS" id="PR01217">
    <property type="entry name" value="PRICHEXTENSN"/>
</dbReference>
<dbReference type="Proteomes" id="UP001165269">
    <property type="component" value="Unassembled WGS sequence"/>
</dbReference>
<evidence type="ECO:0000313" key="4">
    <source>
        <dbReference type="Proteomes" id="UP001165269"/>
    </source>
</evidence>
<evidence type="ECO:0000256" key="2">
    <source>
        <dbReference type="SAM" id="Phobius"/>
    </source>
</evidence>
<feature type="compositionally biased region" description="Pro residues" evidence="1">
    <location>
        <begin position="64"/>
        <end position="104"/>
    </location>
</feature>
<feature type="compositionally biased region" description="Low complexity" evidence="1">
    <location>
        <begin position="156"/>
        <end position="168"/>
    </location>
</feature>
<keyword evidence="2" id="KW-1133">Transmembrane helix</keyword>
<reference evidence="3" key="1">
    <citation type="submission" date="2022-03" db="EMBL/GenBank/DDBJ databases">
        <title>Streptomyces 7R015 and 7R016 isolated from Barleria lupulina in Thailand.</title>
        <authorList>
            <person name="Kanchanasin P."/>
            <person name="Phongsopitanun W."/>
            <person name="Tanasupawat S."/>
        </authorList>
    </citation>
    <scope>NUCLEOTIDE SEQUENCE</scope>
    <source>
        <strain evidence="3">7R015</strain>
    </source>
</reference>
<gene>
    <name evidence="3" type="ORF">MQP27_33690</name>
</gene>
<keyword evidence="2" id="KW-0472">Membrane</keyword>
<comment type="caution">
    <text evidence="3">The sequence shown here is derived from an EMBL/GenBank/DDBJ whole genome shotgun (WGS) entry which is preliminary data.</text>
</comment>
<feature type="compositionally biased region" description="Low complexity" evidence="1">
    <location>
        <begin position="177"/>
        <end position="187"/>
    </location>
</feature>
<name>A0ABS9YHI9_9ACTN</name>
<evidence type="ECO:0000256" key="1">
    <source>
        <dbReference type="SAM" id="MobiDB-lite"/>
    </source>
</evidence>
<keyword evidence="4" id="KW-1185">Reference proteome</keyword>
<feature type="region of interest" description="Disordered" evidence="1">
    <location>
        <begin position="1"/>
        <end position="117"/>
    </location>
</feature>
<dbReference type="EMBL" id="JALDAY010000011">
    <property type="protein sequence ID" value="MCI3276041.1"/>
    <property type="molecule type" value="Genomic_DNA"/>
</dbReference>
<evidence type="ECO:0008006" key="5">
    <source>
        <dbReference type="Google" id="ProtNLM"/>
    </source>
</evidence>
<dbReference type="RefSeq" id="WP_242772005.1">
    <property type="nucleotide sequence ID" value="NZ_JALDAY010000011.1"/>
</dbReference>
<protein>
    <recommendedName>
        <fullName evidence="5">Serine/arginine repetitive matrix protein 2</fullName>
    </recommendedName>
</protein>
<organism evidence="3 4">
    <name type="scientific">Streptomyces cylindrosporus</name>
    <dbReference type="NCBI Taxonomy" id="2927583"/>
    <lineage>
        <taxon>Bacteria</taxon>
        <taxon>Bacillati</taxon>
        <taxon>Actinomycetota</taxon>
        <taxon>Actinomycetes</taxon>
        <taxon>Kitasatosporales</taxon>
        <taxon>Streptomycetaceae</taxon>
        <taxon>Streptomyces</taxon>
    </lineage>
</organism>
<feature type="transmembrane region" description="Helical" evidence="2">
    <location>
        <begin position="124"/>
        <end position="145"/>
    </location>
</feature>
<proteinExistence type="predicted"/>
<evidence type="ECO:0000313" key="3">
    <source>
        <dbReference type="EMBL" id="MCI3276041.1"/>
    </source>
</evidence>